<proteinExistence type="predicted"/>
<dbReference type="InterPro" id="IPR028082">
    <property type="entry name" value="Peripla_BP_I"/>
</dbReference>
<dbReference type="PANTHER" id="PTHR30483:SF6">
    <property type="entry name" value="PERIPLASMIC BINDING PROTEIN OF ABC TRANSPORTER FOR NATURAL AMINO ACIDS"/>
    <property type="match status" value="1"/>
</dbReference>
<keyword evidence="1 4" id="KW-0732">Signal</keyword>
<dbReference type="InterPro" id="IPR051010">
    <property type="entry name" value="BCAA_transport"/>
</dbReference>
<reference evidence="6" key="1">
    <citation type="submission" date="2014-05" db="EMBL/GenBank/DDBJ databases">
        <title>The transcriptome of the halophilic microalga Tetraselmis sp. GSL018 isolated from the Great Salt Lake, Utah.</title>
        <authorList>
            <person name="Jinkerson R.E."/>
            <person name="D'Adamo S."/>
            <person name="Posewitz M.C."/>
        </authorList>
    </citation>
    <scope>NUCLEOTIDE SEQUENCE</scope>
    <source>
        <strain evidence="6">GSL018</strain>
    </source>
</reference>
<feature type="region of interest" description="Disordered" evidence="2">
    <location>
        <begin position="602"/>
        <end position="633"/>
    </location>
</feature>
<feature type="chain" id="PRO_5001609081" description="Leucine-binding protein domain-containing protein" evidence="4">
    <location>
        <begin position="19"/>
        <end position="737"/>
    </location>
</feature>
<feature type="signal peptide" evidence="4">
    <location>
        <begin position="1"/>
        <end position="18"/>
    </location>
</feature>
<organism evidence="6">
    <name type="scientific">Tetraselmis sp. GSL018</name>
    <dbReference type="NCBI Taxonomy" id="582737"/>
    <lineage>
        <taxon>Eukaryota</taxon>
        <taxon>Viridiplantae</taxon>
        <taxon>Chlorophyta</taxon>
        <taxon>core chlorophytes</taxon>
        <taxon>Chlorodendrophyceae</taxon>
        <taxon>Chlorodendrales</taxon>
        <taxon>Chlorodendraceae</taxon>
        <taxon>Tetraselmis</taxon>
    </lineage>
</organism>
<feature type="region of interest" description="Disordered" evidence="2">
    <location>
        <begin position="669"/>
        <end position="692"/>
    </location>
</feature>
<feature type="domain" description="Leucine-binding protein" evidence="5">
    <location>
        <begin position="144"/>
        <end position="433"/>
    </location>
</feature>
<dbReference type="SUPFAM" id="SSF53822">
    <property type="entry name" value="Periplasmic binding protein-like I"/>
    <property type="match status" value="1"/>
</dbReference>
<dbReference type="AlphaFoldDB" id="A0A061QMG7"/>
<dbReference type="Pfam" id="PF13458">
    <property type="entry name" value="Peripla_BP_6"/>
    <property type="match status" value="1"/>
</dbReference>
<dbReference type="PANTHER" id="PTHR30483">
    <property type="entry name" value="LEUCINE-SPECIFIC-BINDING PROTEIN"/>
    <property type="match status" value="1"/>
</dbReference>
<keyword evidence="3" id="KW-0472">Membrane</keyword>
<evidence type="ECO:0000256" key="1">
    <source>
        <dbReference type="ARBA" id="ARBA00022729"/>
    </source>
</evidence>
<dbReference type="Gene3D" id="3.40.50.2300">
    <property type="match status" value="2"/>
</dbReference>
<dbReference type="InterPro" id="IPR028081">
    <property type="entry name" value="Leu-bd"/>
</dbReference>
<feature type="transmembrane region" description="Helical" evidence="3">
    <location>
        <begin position="523"/>
        <end position="547"/>
    </location>
</feature>
<evidence type="ECO:0000313" key="6">
    <source>
        <dbReference type="EMBL" id="JAC59571.1"/>
    </source>
</evidence>
<name>A0A061QMG7_9CHLO</name>
<keyword evidence="3" id="KW-0812">Transmembrane</keyword>
<feature type="region of interest" description="Disordered" evidence="2">
    <location>
        <begin position="714"/>
        <end position="737"/>
    </location>
</feature>
<feature type="compositionally biased region" description="Basic and acidic residues" evidence="2">
    <location>
        <begin position="727"/>
        <end position="737"/>
    </location>
</feature>
<evidence type="ECO:0000256" key="3">
    <source>
        <dbReference type="SAM" id="Phobius"/>
    </source>
</evidence>
<protein>
    <recommendedName>
        <fullName evidence="5">Leucine-binding protein domain-containing protein</fullName>
    </recommendedName>
</protein>
<gene>
    <name evidence="6" type="ORF">TSPGSL018_31104</name>
</gene>
<evidence type="ECO:0000256" key="4">
    <source>
        <dbReference type="SAM" id="SignalP"/>
    </source>
</evidence>
<keyword evidence="3" id="KW-1133">Transmembrane helix</keyword>
<sequence>MLTYLLAYFLSLCAVCLGNSAVRLDPYSSHEQCREVVLNCGGHLSKGFLNQDSCEASRTFLEQDLRRRSQALETGGKVEYRTGMIVCPEDKSDSTRDIAEGWQLWMLRSGAASTGLPVGNGWVLVNHTTIYMSTKDTCEDWLKQANILVEAYLVDAVVIPSSKCAEAILQVFSRAGIPQFVLNGTDNDDVDKLSTVWFVYYSSLKYPRKLLQKAVHKGFRKVALLWWAGDNWLRASTKAIKDSLAKSIGFEVVYTHEWAEEQGGGLSSLREDKFEDPYDSHVWDEMLLGAAEAGAQVLIVYARGEGISIAKRIEALQLYFAAVLITGAPHLDSWPKFMGPGGDFIVSPGQWHWKLQSQGAHLFDTNQEYVAAFESTFGHRPTYKAAGMTATGSALQLALSAVGRLDPYSLNAGLETLGADTIFGHMMFSFRHRNIGQPPVLLQHQFMQPEVVQPEFASSSNLILPIPTWECRRLLADEDPTTCSEWEAGIWRSCLQDFPVLIRGFNSSACVALEGREPQQRSALLGVLVAAIAVSLASLALSLYLYLRKRRPQEPSMEIPPEDLTLAEEDSDDDCHMEASGGISTAVATLNSAGAKVLLVPLPRQKAGSRARPPRLGQSGPGQNQPSTTSGMHEDVAMGGLELCGLKPAASTSACRDPLVELDERRCHGGGVPDFPGGRARRAGAGTPPPQQPHQVLWLHNARLHEVHGPGVYGLQQHEGPPAGRLGRGDVDAAPHD</sequence>
<evidence type="ECO:0000256" key="2">
    <source>
        <dbReference type="SAM" id="MobiDB-lite"/>
    </source>
</evidence>
<feature type="compositionally biased region" description="Polar residues" evidence="2">
    <location>
        <begin position="621"/>
        <end position="631"/>
    </location>
</feature>
<accession>A0A061QMG7</accession>
<dbReference type="EMBL" id="GBEZ01027781">
    <property type="protein sequence ID" value="JAC59571.1"/>
    <property type="molecule type" value="Transcribed_RNA"/>
</dbReference>
<evidence type="ECO:0000259" key="5">
    <source>
        <dbReference type="Pfam" id="PF13458"/>
    </source>
</evidence>